<evidence type="ECO:0000313" key="2">
    <source>
        <dbReference type="EMBL" id="PHY90840.1"/>
    </source>
</evidence>
<name>A0A2G4R2S0_9BACT</name>
<reference evidence="3" key="1">
    <citation type="submission" date="2015-06" db="EMBL/GenBank/DDBJ databases">
        <authorList>
            <person name="Parisi A."/>
            <person name="Chiara M."/>
            <person name="Florio D."/>
            <person name="Miccolupo A."/>
            <person name="Manzari C."/>
            <person name="Mion D."/>
            <person name="Caruso M."/>
            <person name="D'erchia A.M."/>
            <person name="Zanoni R."/>
        </authorList>
    </citation>
    <scope>NUCLEOTIDE SEQUENCE [LARGE SCALE GENOMIC DNA]</scope>
    <source>
        <strain evidence="3">73/13</strain>
    </source>
</reference>
<sequence length="121" mass="13472">MKKTLAVLATLSLGLSVANAEDIYGTIIDINDTSKTILVETTHGQRLNMKILPNTQIDMDECGFLWMDKQGTFKDLKVGTFLEAEVFHINAPTQPNTQDPQATPQMVTVKKIDIDCKKKAY</sequence>
<dbReference type="RefSeq" id="WP_099461489.1">
    <property type="nucleotide sequence ID" value="NZ_LDWY01000049.1"/>
</dbReference>
<dbReference type="AlphaFoldDB" id="A0A2G4R2S0"/>
<comment type="caution">
    <text evidence="2">The sequence shown here is derived from an EMBL/GenBank/DDBJ whole genome shotgun (WGS) entry which is preliminary data.</text>
</comment>
<organism evidence="2 3">
    <name type="scientific">Campylobacter vulpis</name>
    <dbReference type="NCBI Taxonomy" id="1655500"/>
    <lineage>
        <taxon>Bacteria</taxon>
        <taxon>Pseudomonadati</taxon>
        <taxon>Campylobacterota</taxon>
        <taxon>Epsilonproteobacteria</taxon>
        <taxon>Campylobacterales</taxon>
        <taxon>Campylobacteraceae</taxon>
        <taxon>Campylobacter</taxon>
    </lineage>
</organism>
<proteinExistence type="predicted"/>
<evidence type="ECO:0000313" key="3">
    <source>
        <dbReference type="Proteomes" id="UP000237472"/>
    </source>
</evidence>
<protein>
    <recommendedName>
        <fullName evidence="4">Periplasmic protein</fullName>
    </recommendedName>
</protein>
<feature type="signal peptide" evidence="1">
    <location>
        <begin position="1"/>
        <end position="20"/>
    </location>
</feature>
<evidence type="ECO:0000256" key="1">
    <source>
        <dbReference type="SAM" id="SignalP"/>
    </source>
</evidence>
<accession>A0A2G4R2S0</accession>
<dbReference type="EMBL" id="LDWY01000049">
    <property type="protein sequence ID" value="PHY90840.1"/>
    <property type="molecule type" value="Genomic_DNA"/>
</dbReference>
<dbReference type="Proteomes" id="UP000237472">
    <property type="component" value="Unassembled WGS sequence"/>
</dbReference>
<gene>
    <name evidence="2" type="ORF">AA994_04200</name>
</gene>
<feature type="chain" id="PRO_5013895513" description="Periplasmic protein" evidence="1">
    <location>
        <begin position="21"/>
        <end position="121"/>
    </location>
</feature>
<evidence type="ECO:0008006" key="4">
    <source>
        <dbReference type="Google" id="ProtNLM"/>
    </source>
</evidence>
<keyword evidence="1" id="KW-0732">Signal</keyword>
<dbReference type="OrthoDB" id="5329500at2"/>